<protein>
    <submittedName>
        <fullName evidence="2">Uncharacterized protein</fullName>
    </submittedName>
</protein>
<keyword evidence="1" id="KW-0472">Membrane</keyword>
<feature type="transmembrane region" description="Helical" evidence="1">
    <location>
        <begin position="110"/>
        <end position="131"/>
    </location>
</feature>
<feature type="transmembrane region" description="Helical" evidence="1">
    <location>
        <begin position="137"/>
        <end position="161"/>
    </location>
</feature>
<feature type="transmembrane region" description="Helical" evidence="1">
    <location>
        <begin position="6"/>
        <end position="24"/>
    </location>
</feature>
<keyword evidence="1" id="KW-1133">Transmembrane helix</keyword>
<name>A0A2C8YMS2_9MICO</name>
<evidence type="ECO:0000313" key="3">
    <source>
        <dbReference type="Proteomes" id="UP000219440"/>
    </source>
</evidence>
<dbReference type="RefSeq" id="WP_143544607.1">
    <property type="nucleotide sequence ID" value="NZ_BMLC01000002.1"/>
</dbReference>
<organism evidence="2 3">
    <name type="scientific">Salinibacterium xinjiangense</name>
    <dbReference type="NCBI Taxonomy" id="386302"/>
    <lineage>
        <taxon>Bacteria</taxon>
        <taxon>Bacillati</taxon>
        <taxon>Actinomycetota</taxon>
        <taxon>Actinomycetes</taxon>
        <taxon>Micrococcales</taxon>
        <taxon>Microbacteriaceae</taxon>
        <taxon>Salinibacterium</taxon>
    </lineage>
</organism>
<evidence type="ECO:0000313" key="2">
    <source>
        <dbReference type="EMBL" id="SOE51773.1"/>
    </source>
</evidence>
<dbReference type="AlphaFoldDB" id="A0A2C8YMS2"/>
<sequence length="287" mass="30105">MELTGAGGGLMLAIAAALWLAYLVPNWFKRREYLATERNAVRLQQTIRVLAESAEIPDAVRADLAAKQLAQAQRAELRQGPVAVGPVRPPTVPREDARTLAARRLRRGRAIVAVALLASVIVTVVQLALMVTAGAVVASWVVLAAGSAVAVGSLSLLTTIAGASRVRKNVSAPVARRTSMSRVPERIRIVEERGSSWTPVPVPQPLYLSRSLAPASSGTDMGAGLRLASASAEQAVRASQQDVVAIQTLRAAPVAAPSRFARMGIVDDAATAAPDLDAVLARRRAVG</sequence>
<dbReference type="EMBL" id="OCST01000001">
    <property type="protein sequence ID" value="SOE51773.1"/>
    <property type="molecule type" value="Genomic_DNA"/>
</dbReference>
<reference evidence="2 3" key="1">
    <citation type="submission" date="2017-09" db="EMBL/GenBank/DDBJ databases">
        <authorList>
            <person name="Ehlers B."/>
            <person name="Leendertz F.H."/>
        </authorList>
    </citation>
    <scope>NUCLEOTIDE SEQUENCE [LARGE SCALE GENOMIC DNA]</scope>
    <source>
        <strain evidence="2 3">CGMCC 1.05381</strain>
    </source>
</reference>
<accession>A0A2C8YMS2</accession>
<keyword evidence="3" id="KW-1185">Reference proteome</keyword>
<proteinExistence type="predicted"/>
<gene>
    <name evidence="2" type="ORF">SAMN06296378_0415</name>
</gene>
<dbReference type="OrthoDB" id="5126350at2"/>
<dbReference type="Proteomes" id="UP000219440">
    <property type="component" value="Unassembled WGS sequence"/>
</dbReference>
<keyword evidence="1" id="KW-0812">Transmembrane</keyword>
<evidence type="ECO:0000256" key="1">
    <source>
        <dbReference type="SAM" id="Phobius"/>
    </source>
</evidence>